<dbReference type="GO" id="GO:0016139">
    <property type="term" value="P:glycoside catabolic process"/>
    <property type="evidence" value="ECO:0007669"/>
    <property type="project" value="TreeGrafter"/>
</dbReference>
<dbReference type="GO" id="GO:0006004">
    <property type="term" value="P:fucose metabolic process"/>
    <property type="evidence" value="ECO:0007669"/>
    <property type="project" value="InterPro"/>
</dbReference>
<evidence type="ECO:0000256" key="8">
    <source>
        <dbReference type="SAM" id="SignalP"/>
    </source>
</evidence>
<feature type="signal peptide" evidence="8">
    <location>
        <begin position="1"/>
        <end position="19"/>
    </location>
</feature>
<evidence type="ECO:0000259" key="9">
    <source>
        <dbReference type="Pfam" id="PF01120"/>
    </source>
</evidence>
<keyword evidence="6" id="KW-0326">Glycosidase</keyword>
<sequence length="435" mass="49603">MKQLLIIFLLLQSFFLSHAQEKYVPSQANIENRAWFEASRFGVFIHWGVYSILGDGEWVMNNQNFALDEYSLLPSFFNPIDFDAKQWAKLFKQSGAKYITFTSRHHDGFSMWNSKASEYNIVKATPFKRDIVKELVEACRAEDIKIMFYYSLLDWKRDDYLPTGKVGKGIVGRDSTKGNWDSYIGFMKSQLTELLTDYGRIDGIWFDGHWDKPDEDWHYKEIYGLIHQLQPQCLIGNNHHIAPIDGEDFQMFERDLPGENKTGFGTSADDVGHLPKEVCGTIAGSWGFDIKDRHQKTFKEVLHYLVKAAGYDANLLLNVGPMPNGQIQGYQQDRLKELGAWLSTYGETIYNTRGGFVAPHEDYALTKNTKNTFIHVLNGKSGTLTIKGFAPKVKSLVTFAGNQKISFTQTDEGLQLEIPDNAINADDLVLKLTEK</sequence>
<keyword evidence="4 8" id="KW-0732">Signal</keyword>
<dbReference type="EMBL" id="PRDK01000006">
    <property type="protein sequence ID" value="MBE8714269.1"/>
    <property type="molecule type" value="Genomic_DNA"/>
</dbReference>
<dbReference type="RefSeq" id="WP_231388320.1">
    <property type="nucleotide sequence ID" value="NZ_MU158698.1"/>
</dbReference>
<comment type="caution">
    <text evidence="10">The sequence shown here is derived from an EMBL/GenBank/DDBJ whole genome shotgun (WGS) entry which is preliminary data.</text>
</comment>
<evidence type="ECO:0000256" key="4">
    <source>
        <dbReference type="ARBA" id="ARBA00022729"/>
    </source>
</evidence>
<dbReference type="PRINTS" id="PR00741">
    <property type="entry name" value="GLHYDRLASE29"/>
</dbReference>
<dbReference type="GO" id="GO:0004560">
    <property type="term" value="F:alpha-L-fucosidase activity"/>
    <property type="evidence" value="ECO:0007669"/>
    <property type="project" value="InterPro"/>
</dbReference>
<keyword evidence="5" id="KW-0378">Hydrolase</keyword>
<dbReference type="PANTHER" id="PTHR10030">
    <property type="entry name" value="ALPHA-L-FUCOSIDASE"/>
    <property type="match status" value="1"/>
</dbReference>
<protein>
    <recommendedName>
        <fullName evidence="3">alpha-L-fucosidase</fullName>
        <ecNumber evidence="3">3.2.1.51</ecNumber>
    </recommendedName>
</protein>
<evidence type="ECO:0000256" key="7">
    <source>
        <dbReference type="PIRSR" id="PIRSR001092-1"/>
    </source>
</evidence>
<dbReference type="Gene3D" id="3.20.20.80">
    <property type="entry name" value="Glycosidases"/>
    <property type="match status" value="1"/>
</dbReference>
<feature type="domain" description="Glycoside hydrolase family 29 N-terminal" evidence="9">
    <location>
        <begin position="17"/>
        <end position="347"/>
    </location>
</feature>
<reference evidence="10" key="1">
    <citation type="submission" date="2018-02" db="EMBL/GenBank/DDBJ databases">
        <authorList>
            <person name="Vasarhelyi B.M."/>
            <person name="Deshmukh S."/>
            <person name="Balint B."/>
            <person name="Kukolya J."/>
        </authorList>
    </citation>
    <scope>NUCLEOTIDE SEQUENCE</scope>
    <source>
        <strain evidence="10">KB22</strain>
    </source>
</reference>
<keyword evidence="11" id="KW-1185">Reference proteome</keyword>
<evidence type="ECO:0000313" key="10">
    <source>
        <dbReference type="EMBL" id="MBE8714269.1"/>
    </source>
</evidence>
<dbReference type="InterPro" id="IPR000933">
    <property type="entry name" value="Glyco_hydro_29"/>
</dbReference>
<dbReference type="GO" id="GO:0005764">
    <property type="term" value="C:lysosome"/>
    <property type="evidence" value="ECO:0007669"/>
    <property type="project" value="TreeGrafter"/>
</dbReference>
<dbReference type="Gene3D" id="2.60.40.1180">
    <property type="entry name" value="Golgi alpha-mannosidase II"/>
    <property type="match status" value="1"/>
</dbReference>
<proteinExistence type="inferred from homology"/>
<dbReference type="PANTHER" id="PTHR10030:SF37">
    <property type="entry name" value="ALPHA-L-FUCOSIDASE-RELATED"/>
    <property type="match status" value="1"/>
</dbReference>
<feature type="chain" id="PRO_5037242430" description="alpha-L-fucosidase" evidence="8">
    <location>
        <begin position="20"/>
        <end position="435"/>
    </location>
</feature>
<dbReference type="Proteomes" id="UP000616201">
    <property type="component" value="Unassembled WGS sequence"/>
</dbReference>
<gene>
    <name evidence="10" type="ORF">C4F49_11300</name>
</gene>
<comment type="similarity">
    <text evidence="2">Belongs to the glycosyl hydrolase 29 family.</text>
</comment>
<dbReference type="Pfam" id="PF01120">
    <property type="entry name" value="Alpha_L_fucos"/>
    <property type="match status" value="1"/>
</dbReference>
<evidence type="ECO:0000313" key="11">
    <source>
        <dbReference type="Proteomes" id="UP000616201"/>
    </source>
</evidence>
<dbReference type="PIRSF" id="PIRSF001092">
    <property type="entry name" value="Alpha-L-fucosidase"/>
    <property type="match status" value="1"/>
</dbReference>
<evidence type="ECO:0000256" key="6">
    <source>
        <dbReference type="ARBA" id="ARBA00023295"/>
    </source>
</evidence>
<evidence type="ECO:0000256" key="5">
    <source>
        <dbReference type="ARBA" id="ARBA00022801"/>
    </source>
</evidence>
<dbReference type="SMART" id="SM00812">
    <property type="entry name" value="Alpha_L_fucos"/>
    <property type="match status" value="1"/>
</dbReference>
<dbReference type="InterPro" id="IPR057739">
    <property type="entry name" value="Glyco_hydro_29_N"/>
</dbReference>
<evidence type="ECO:0000256" key="3">
    <source>
        <dbReference type="ARBA" id="ARBA00012662"/>
    </source>
</evidence>
<name>A0A928YQS5_9SPHI</name>
<dbReference type="EC" id="3.2.1.51" evidence="3"/>
<dbReference type="InterPro" id="IPR016286">
    <property type="entry name" value="FUC_metazoa-typ"/>
</dbReference>
<dbReference type="AlphaFoldDB" id="A0A928YQS5"/>
<feature type="site" description="May be important for catalysis" evidence="7">
    <location>
        <position position="279"/>
    </location>
</feature>
<evidence type="ECO:0000256" key="2">
    <source>
        <dbReference type="ARBA" id="ARBA00007951"/>
    </source>
</evidence>
<dbReference type="InterPro" id="IPR013780">
    <property type="entry name" value="Glyco_hydro_b"/>
</dbReference>
<comment type="function">
    <text evidence="1">Alpha-L-fucosidase is responsible for hydrolyzing the alpha-1,6-linked fucose joined to the reducing-end N-acetylglucosamine of the carbohydrate moieties of glycoproteins.</text>
</comment>
<accession>A0A928YQS5</accession>
<dbReference type="SUPFAM" id="SSF51445">
    <property type="entry name" value="(Trans)glycosidases"/>
    <property type="match status" value="1"/>
</dbReference>
<organism evidence="10 11">
    <name type="scientific">Sphingobacterium hungaricum</name>
    <dbReference type="NCBI Taxonomy" id="2082723"/>
    <lineage>
        <taxon>Bacteria</taxon>
        <taxon>Pseudomonadati</taxon>
        <taxon>Bacteroidota</taxon>
        <taxon>Sphingobacteriia</taxon>
        <taxon>Sphingobacteriales</taxon>
        <taxon>Sphingobacteriaceae</taxon>
        <taxon>Sphingobacterium</taxon>
    </lineage>
</organism>
<evidence type="ECO:0000256" key="1">
    <source>
        <dbReference type="ARBA" id="ARBA00004071"/>
    </source>
</evidence>
<dbReference type="InterPro" id="IPR017853">
    <property type="entry name" value="GH"/>
</dbReference>